<dbReference type="SUPFAM" id="SSF51905">
    <property type="entry name" value="FAD/NAD(P)-binding domain"/>
    <property type="match status" value="1"/>
</dbReference>
<dbReference type="STRING" id="1396826.PHA8399_02275"/>
<accession>A0A0P1HA20</accession>
<protein>
    <submittedName>
        <fullName evidence="3">D-amino acid dehydrogenase small subunit</fullName>
        <ecNumber evidence="3">1.4.99.6</ecNumber>
    </submittedName>
</protein>
<evidence type="ECO:0000259" key="2">
    <source>
        <dbReference type="Pfam" id="PF01266"/>
    </source>
</evidence>
<dbReference type="EC" id="1.4.99.6" evidence="3"/>
<dbReference type="EMBL" id="CYSR01000022">
    <property type="protein sequence ID" value="CUI00149.1"/>
    <property type="molecule type" value="Genomic_DNA"/>
</dbReference>
<dbReference type="Proteomes" id="UP000051326">
    <property type="component" value="Unassembled WGS sequence"/>
</dbReference>
<dbReference type="Pfam" id="PF01266">
    <property type="entry name" value="DAO"/>
    <property type="match status" value="1"/>
</dbReference>
<dbReference type="GO" id="GO:0016491">
    <property type="term" value="F:oxidoreductase activity"/>
    <property type="evidence" value="ECO:0007669"/>
    <property type="project" value="UniProtKB-KW"/>
</dbReference>
<sequence>MADYDIAVAGAGAVGMSCALWAQMRGHRVLLADPNPPGSGASYGNACTLATYACLPVNDPSVLTGLPGLMFSKDSPLSLSYAHALRNPRWMLSFLANCRAAPSRRIAGHLADLLAHADAGINPLIEAAGAQDLVVARGQLSVWSTASAAQAATADLEQRRALGVPWREVGAEEALEMEPGLRLPVKRAVHFHAARHLRDPQELITRMHRAFTELGGTTLRASVEAIRTSDNGVELLADGQSLTAGRAVIASGAFSKRIKGAGTDKLPLGTERGYHLMYGGEAHRVTRPVGWGEAGFYAVPHAQGLRLTGTVEIASLDAPANQRRLAYIARKGAEMLGPLPEPDSEWLGFRPTLPDSLPVIGPSPQSDRLLYAFGHQHIGLTLSGITGRLIADLAEGRQPNVDLSPFAADRAFA</sequence>
<dbReference type="PANTHER" id="PTHR13847">
    <property type="entry name" value="SARCOSINE DEHYDROGENASE-RELATED"/>
    <property type="match status" value="1"/>
</dbReference>
<evidence type="ECO:0000313" key="3">
    <source>
        <dbReference type="EMBL" id="CUI00149.1"/>
    </source>
</evidence>
<organism evidence="3 4">
    <name type="scientific">Leisingera aquaemixtae</name>
    <dbReference type="NCBI Taxonomy" id="1396826"/>
    <lineage>
        <taxon>Bacteria</taxon>
        <taxon>Pseudomonadati</taxon>
        <taxon>Pseudomonadota</taxon>
        <taxon>Alphaproteobacteria</taxon>
        <taxon>Rhodobacterales</taxon>
        <taxon>Roseobacteraceae</taxon>
        <taxon>Leisingera</taxon>
    </lineage>
</organism>
<keyword evidence="1 3" id="KW-0560">Oxidoreductase</keyword>
<name>A0A0P1HA20_9RHOB</name>
<dbReference type="GO" id="GO:0005737">
    <property type="term" value="C:cytoplasm"/>
    <property type="evidence" value="ECO:0007669"/>
    <property type="project" value="TreeGrafter"/>
</dbReference>
<dbReference type="SUPFAM" id="SSF54373">
    <property type="entry name" value="FAD-linked reductases, C-terminal domain"/>
    <property type="match status" value="1"/>
</dbReference>
<dbReference type="AlphaFoldDB" id="A0A0P1HA20"/>
<evidence type="ECO:0000313" key="4">
    <source>
        <dbReference type="Proteomes" id="UP000051326"/>
    </source>
</evidence>
<dbReference type="PANTHER" id="PTHR13847:SF289">
    <property type="entry name" value="GLYCINE OXIDASE"/>
    <property type="match status" value="1"/>
</dbReference>
<dbReference type="RefSeq" id="WP_058286252.1">
    <property type="nucleotide sequence ID" value="NZ_CYSR01000022.1"/>
</dbReference>
<dbReference type="InterPro" id="IPR006076">
    <property type="entry name" value="FAD-dep_OxRdtase"/>
</dbReference>
<dbReference type="Gene3D" id="3.30.9.10">
    <property type="entry name" value="D-Amino Acid Oxidase, subunit A, domain 2"/>
    <property type="match status" value="1"/>
</dbReference>
<dbReference type="InterPro" id="IPR036188">
    <property type="entry name" value="FAD/NAD-bd_sf"/>
</dbReference>
<gene>
    <name evidence="3" type="primary">dadA_2</name>
    <name evidence="3" type="ORF">PHA8399_02275</name>
</gene>
<feature type="domain" description="FAD dependent oxidoreductase" evidence="2">
    <location>
        <begin position="5"/>
        <end position="393"/>
    </location>
</feature>
<dbReference type="Gene3D" id="3.50.50.60">
    <property type="entry name" value="FAD/NAD(P)-binding domain"/>
    <property type="match status" value="2"/>
</dbReference>
<reference evidence="3 4" key="1">
    <citation type="submission" date="2015-09" db="EMBL/GenBank/DDBJ databases">
        <authorList>
            <consortium name="Swine Surveillance"/>
        </authorList>
    </citation>
    <scope>NUCLEOTIDE SEQUENCE [LARGE SCALE GENOMIC DNA]</scope>
    <source>
        <strain evidence="3 4">CECT 8399</strain>
    </source>
</reference>
<evidence type="ECO:0000256" key="1">
    <source>
        <dbReference type="ARBA" id="ARBA00023002"/>
    </source>
</evidence>
<proteinExistence type="predicted"/>